<dbReference type="PROSITE" id="PS50903">
    <property type="entry name" value="RUBREDOXIN_LIKE"/>
    <property type="match status" value="1"/>
</dbReference>
<dbReference type="GO" id="GO:0005506">
    <property type="term" value="F:iron ion binding"/>
    <property type="evidence" value="ECO:0007669"/>
    <property type="project" value="InterPro"/>
</dbReference>
<feature type="domain" description="Rubredoxin-like" evidence="8">
    <location>
        <begin position="411"/>
        <end position="443"/>
    </location>
</feature>
<feature type="domain" description="Flavodoxin-like" evidence="7">
    <location>
        <begin position="256"/>
        <end position="395"/>
    </location>
</feature>
<comment type="cofactor">
    <cofactor evidence="1">
        <name>Fe cation</name>
        <dbReference type="ChEBI" id="CHEBI:24875"/>
    </cofactor>
</comment>
<organism evidence="9 10">
    <name type="scientific">Clostridium thailandense</name>
    <dbReference type="NCBI Taxonomy" id="2794346"/>
    <lineage>
        <taxon>Bacteria</taxon>
        <taxon>Bacillati</taxon>
        <taxon>Bacillota</taxon>
        <taxon>Clostridia</taxon>
        <taxon>Eubacteriales</taxon>
        <taxon>Clostridiaceae</taxon>
        <taxon>Clostridium</taxon>
    </lineage>
</organism>
<evidence type="ECO:0000256" key="4">
    <source>
        <dbReference type="ARBA" id="ARBA00022448"/>
    </source>
</evidence>
<evidence type="ECO:0000256" key="2">
    <source>
        <dbReference type="ARBA" id="ARBA00001974"/>
    </source>
</evidence>
<proteinExistence type="inferred from homology"/>
<comment type="similarity">
    <text evidence="3">In the N-terminal section; belongs to the zinc metallo-hydrolase group 3 family.</text>
</comment>
<evidence type="ECO:0000256" key="5">
    <source>
        <dbReference type="ARBA" id="ARBA00022982"/>
    </source>
</evidence>
<dbReference type="AlphaFoldDB" id="A0A949X344"/>
<dbReference type="GO" id="GO:0016651">
    <property type="term" value="F:oxidoreductase activity, acting on NAD(P)H"/>
    <property type="evidence" value="ECO:0007669"/>
    <property type="project" value="UniProtKB-ARBA"/>
</dbReference>
<sequence length="843" mass="93985">METLELKRNFYWVGVQDANLRVFDIVMQTEFGTSYNSYLLKTSENTILFETVKVKFFDEYIKSLNKLVDIKDIDYIVVNHTEPDHAGSIEKLIEMNPGIKIIGSQGAVQFLKNIVNRDFYSVIVKENQTLSLGDKTLRFMILPNLHWPDTMYTYIQEDNILVTCDSFGSHYSSDDVILSKVKDNEGYLRATKYYFDCIIGPFKNPFMVNALKRIENLQLDMICTGHGPVLDCRIDEIIGLYKNWCTVVNPNPKKTVIIPYVSAYGYTKELADKIAEGIKDSGDIDVRAYDMVEADKEKVALELGFADGILFGTPTIVGEALEPIWDLTIKMFAKTHGGKFASAFGSYGWSGEGVPHIIERLKQLKMKVIDDGFCVKFKPSNAELTEAYDYGYNFGCVLQNKENPKKNSAKRTLVKCLVCGEIFDSTLEICPVCGVGKENFIPVEVSDTDYKNNTNETFVILGNGAAGISAATAIRERNDSCTIILVSNEEVLGYNRPMLTKSMIAKFDATQIAVHDEAWYKENNIKNILGKKILKINVKEKEIIFDDGDIIKYDKCIYALGAESFIPPIKGKEKREIVAVRRISDVDKIRELLSKTKKAVVIGGGVLGLEAAWELSKLKCKVTVLEMADKLMGRQLDYEGGKFLEKLVKETGIEVRLGVKIDEIEGENSVTGVRINGEEVIEADLVIISCGISPNSKIAQEAGINTNRAIIVNEKMETNVSDIFACGDCAEYNGINYGIWPQALEMGKVAGANAAGEKLSYETVDAALTFNGANTSLYAIGDNGKNPNAQYKTVEFKDSAKKTYTKYYFSNNRLCGAILIGDTSSLAKVTQNVKENKLFKDMF</sequence>
<evidence type="ECO:0000313" key="10">
    <source>
        <dbReference type="Proteomes" id="UP000694308"/>
    </source>
</evidence>
<comment type="caution">
    <text evidence="9">The sequence shown here is derived from an EMBL/GenBank/DDBJ whole genome shotgun (WGS) entry which is preliminary data.</text>
</comment>
<dbReference type="CDD" id="cd00350">
    <property type="entry name" value="rubredoxin_like"/>
    <property type="match status" value="1"/>
</dbReference>
<dbReference type="RefSeq" id="WP_218319020.1">
    <property type="nucleotide sequence ID" value="NZ_JAEEGC010000015.1"/>
</dbReference>
<evidence type="ECO:0000256" key="3">
    <source>
        <dbReference type="ARBA" id="ARBA00007121"/>
    </source>
</evidence>
<dbReference type="GO" id="GO:0010181">
    <property type="term" value="F:FMN binding"/>
    <property type="evidence" value="ECO:0007669"/>
    <property type="project" value="InterPro"/>
</dbReference>
<name>A0A949X344_9CLOT</name>
<keyword evidence="5" id="KW-0249">Electron transport</keyword>
<keyword evidence="6" id="KW-0408">Iron</keyword>
<comment type="cofactor">
    <cofactor evidence="2">
        <name>FAD</name>
        <dbReference type="ChEBI" id="CHEBI:57692"/>
    </cofactor>
</comment>
<evidence type="ECO:0000259" key="7">
    <source>
        <dbReference type="PROSITE" id="PS50902"/>
    </source>
</evidence>
<evidence type="ECO:0000259" key="8">
    <source>
        <dbReference type="PROSITE" id="PS50903"/>
    </source>
</evidence>
<dbReference type="Pfam" id="PF07992">
    <property type="entry name" value="Pyr_redox_2"/>
    <property type="match status" value="1"/>
</dbReference>
<dbReference type="Pfam" id="PF19583">
    <property type="entry name" value="ODP"/>
    <property type="match status" value="1"/>
</dbReference>
<dbReference type="InterPro" id="IPR041575">
    <property type="entry name" value="Rubredoxin_C"/>
</dbReference>
<keyword evidence="10" id="KW-1185">Reference proteome</keyword>
<dbReference type="PROSITE" id="PS50902">
    <property type="entry name" value="FLAVODOXIN_LIKE"/>
    <property type="match status" value="1"/>
</dbReference>
<dbReference type="Proteomes" id="UP000694308">
    <property type="component" value="Unassembled WGS sequence"/>
</dbReference>
<dbReference type="PANTHER" id="PTHR32145:SF11">
    <property type="entry name" value="DIFLAVIN FLAVOPROTEIN A 2-RELATED"/>
    <property type="match status" value="1"/>
</dbReference>
<keyword evidence="4" id="KW-0813">Transport</keyword>
<dbReference type="Pfam" id="PF00258">
    <property type="entry name" value="Flavodoxin_1"/>
    <property type="match status" value="1"/>
</dbReference>
<dbReference type="CDD" id="cd07709">
    <property type="entry name" value="flavodiiron_proteins_MBL-fold"/>
    <property type="match status" value="1"/>
</dbReference>
<protein>
    <submittedName>
        <fullName evidence="9">FAD-dependent oxidoreductase</fullName>
    </submittedName>
</protein>
<evidence type="ECO:0000256" key="6">
    <source>
        <dbReference type="ARBA" id="ARBA00023004"/>
    </source>
</evidence>
<dbReference type="PANTHER" id="PTHR32145">
    <property type="entry name" value="DIFLAVIN FLAVOPROTEIN A 2-RELATED"/>
    <property type="match status" value="1"/>
</dbReference>
<accession>A0A949X344</accession>
<dbReference type="InterPro" id="IPR008254">
    <property type="entry name" value="Flavodoxin/NO_synth"/>
</dbReference>
<reference evidence="9" key="1">
    <citation type="submission" date="2020-12" db="EMBL/GenBank/DDBJ databases">
        <title>Clostridium thailandense sp. nov., a novel acetogenic bacterium isolated from peat land soil in Thailand.</title>
        <authorList>
            <person name="Chaikitkaew S."/>
            <person name="Birkeland N.K."/>
        </authorList>
    </citation>
    <scope>NUCLEOTIDE SEQUENCE</scope>
    <source>
        <strain evidence="9">PL3</strain>
    </source>
</reference>
<gene>
    <name evidence="9" type="ORF">I6U48_03510</name>
</gene>
<dbReference type="InterPro" id="IPR023753">
    <property type="entry name" value="FAD/NAD-binding_dom"/>
</dbReference>
<evidence type="ECO:0000256" key="1">
    <source>
        <dbReference type="ARBA" id="ARBA00001962"/>
    </source>
</evidence>
<dbReference type="InterPro" id="IPR024934">
    <property type="entry name" value="Rubredoxin-like_dom"/>
</dbReference>
<evidence type="ECO:0000313" key="9">
    <source>
        <dbReference type="EMBL" id="MBV7271983.1"/>
    </source>
</evidence>
<dbReference type="InterPro" id="IPR051285">
    <property type="entry name" value="NADH_oxidoreductase_modular"/>
</dbReference>
<dbReference type="EMBL" id="JAEEGC010000015">
    <property type="protein sequence ID" value="MBV7271983.1"/>
    <property type="molecule type" value="Genomic_DNA"/>
</dbReference>
<dbReference type="InterPro" id="IPR045761">
    <property type="entry name" value="ODP_dom"/>
</dbReference>
<dbReference type="InterPro" id="IPR001279">
    <property type="entry name" value="Metallo-B-lactamas"/>
</dbReference>
<dbReference type="Pfam" id="PF18267">
    <property type="entry name" value="Rubredoxin_C"/>
    <property type="match status" value="1"/>
</dbReference>
<dbReference type="SMART" id="SM00849">
    <property type="entry name" value="Lactamase_B"/>
    <property type="match status" value="1"/>
</dbReference>